<evidence type="ECO:0000313" key="3">
    <source>
        <dbReference type="EMBL" id="GGR29740.1"/>
    </source>
</evidence>
<reference evidence="3" key="2">
    <citation type="submission" date="2020-09" db="EMBL/GenBank/DDBJ databases">
        <authorList>
            <person name="Sun Q."/>
            <person name="Ohkuma M."/>
        </authorList>
    </citation>
    <scope>NUCLEOTIDE SEQUENCE</scope>
    <source>
        <strain evidence="3">JCM 3346</strain>
    </source>
</reference>
<dbReference type="Gene3D" id="3.40.309.10">
    <property type="entry name" value="Aldehyde Dehydrogenase, Chain A, domain 2"/>
    <property type="match status" value="1"/>
</dbReference>
<dbReference type="InterPro" id="IPR016163">
    <property type="entry name" value="Ald_DH_C"/>
</dbReference>
<keyword evidence="4" id="KW-1185">Reference proteome</keyword>
<gene>
    <name evidence="3" type="ORF">GCM10010196_24650</name>
</gene>
<accession>A0A918FC72</accession>
<dbReference type="RefSeq" id="WP_189085647.1">
    <property type="nucleotide sequence ID" value="NZ_BMRJ01000002.1"/>
</dbReference>
<reference evidence="3" key="1">
    <citation type="journal article" date="2014" name="Int. J. Syst. Evol. Microbiol.">
        <title>Complete genome sequence of Corynebacterium casei LMG S-19264T (=DSM 44701T), isolated from a smear-ripened cheese.</title>
        <authorList>
            <consortium name="US DOE Joint Genome Institute (JGI-PGF)"/>
            <person name="Walter F."/>
            <person name="Albersmeier A."/>
            <person name="Kalinowski J."/>
            <person name="Ruckert C."/>
        </authorList>
    </citation>
    <scope>NUCLEOTIDE SEQUENCE</scope>
    <source>
        <strain evidence="3">JCM 3346</strain>
    </source>
</reference>
<dbReference type="Gene3D" id="3.40.605.10">
    <property type="entry name" value="Aldehyde Dehydrogenase, Chain A, domain 1"/>
    <property type="match status" value="1"/>
</dbReference>
<dbReference type="InterPro" id="IPR016161">
    <property type="entry name" value="Ald_DH/histidinol_DH"/>
</dbReference>
<evidence type="ECO:0000256" key="1">
    <source>
        <dbReference type="ARBA" id="ARBA00023002"/>
    </source>
</evidence>
<dbReference type="EMBL" id="BMRJ01000002">
    <property type="protein sequence ID" value="GGR29740.1"/>
    <property type="molecule type" value="Genomic_DNA"/>
</dbReference>
<dbReference type="InterPro" id="IPR044151">
    <property type="entry name" value="ALDH_KGSADH"/>
</dbReference>
<protein>
    <submittedName>
        <fullName evidence="3">Aldehyde dehydrogenase</fullName>
    </submittedName>
</protein>
<dbReference type="InterPro" id="IPR050740">
    <property type="entry name" value="Aldehyde_DH_Superfamily"/>
</dbReference>
<dbReference type="GO" id="GO:0016620">
    <property type="term" value="F:oxidoreductase activity, acting on the aldehyde or oxo group of donors, NAD or NADP as acceptor"/>
    <property type="evidence" value="ECO:0007669"/>
    <property type="project" value="InterPro"/>
</dbReference>
<dbReference type="AlphaFoldDB" id="A0A918FC72"/>
<dbReference type="Pfam" id="PF00171">
    <property type="entry name" value="Aldedh"/>
    <property type="match status" value="1"/>
</dbReference>
<name>A0A918FC72_AGRME</name>
<dbReference type="PANTHER" id="PTHR43353">
    <property type="entry name" value="SUCCINATE-SEMIALDEHYDE DEHYDROGENASE, MITOCHONDRIAL"/>
    <property type="match status" value="1"/>
</dbReference>
<dbReference type="InterPro" id="IPR016162">
    <property type="entry name" value="Ald_DH_N"/>
</dbReference>
<dbReference type="CDD" id="cd07129">
    <property type="entry name" value="ALDH_KGSADH"/>
    <property type="match status" value="1"/>
</dbReference>
<evidence type="ECO:0000313" key="4">
    <source>
        <dbReference type="Proteomes" id="UP000610303"/>
    </source>
</evidence>
<organism evidence="3 4">
    <name type="scientific">Agromyces mediolanus</name>
    <name type="common">Corynebacterium mediolanum</name>
    <dbReference type="NCBI Taxonomy" id="41986"/>
    <lineage>
        <taxon>Bacteria</taxon>
        <taxon>Bacillati</taxon>
        <taxon>Actinomycetota</taxon>
        <taxon>Actinomycetes</taxon>
        <taxon>Micrococcales</taxon>
        <taxon>Microbacteriaceae</taxon>
        <taxon>Agromyces</taxon>
    </lineage>
</organism>
<dbReference type="SUPFAM" id="SSF53720">
    <property type="entry name" value="ALDH-like"/>
    <property type="match status" value="1"/>
</dbReference>
<dbReference type="InterPro" id="IPR015590">
    <property type="entry name" value="Aldehyde_DH_dom"/>
</dbReference>
<proteinExistence type="predicted"/>
<dbReference type="Proteomes" id="UP000610303">
    <property type="component" value="Unassembled WGS sequence"/>
</dbReference>
<dbReference type="PANTHER" id="PTHR43353:SF3">
    <property type="entry name" value="ALDEHYDE DEHYDROGENASE-RELATED"/>
    <property type="match status" value="1"/>
</dbReference>
<feature type="domain" description="Aldehyde dehydrogenase" evidence="2">
    <location>
        <begin position="3"/>
        <end position="431"/>
    </location>
</feature>
<sequence>MTTVDDAVRAAAASGLERSERSERAGWLRAIAEALEAHRAELVGIANRETHLSDARLDGEVTRTATQLRFFAGVVEEGSYLEATLDRPDATLLPPRPDLRRMLRPLGVVAVFAASNFPFAFSVLGNDTASALAAGDPVVVKAHPGHPELSRRTAAIAREALAAAGGPADALVLVEGMDAGIELVRHPLVRAVGFTGSTRGGRALFDLAASRPEPIPFYGELGSINPVVVTPAAAAEDAAGLAAGLAGSFTRDGGQYCTKPGLVFVPRGTGFEAALATAAAEAPGQRLLTEGMTSAFAEGASGIAARDDVELLVDGGASPEPGVSRPTVVATDIAAFLAEPAAFQEEHFGPLTLLVRYDDAAPGGELDRALGTLEGSLTGTVRHAASDDDELVARASAALARIAGRVLYNGWPTGVAIAWAQHHGGGWPASTASVHTSVGASAIRRFLTPVAYQDAPQGVLPVELRDGNPAGVPRRVDGVLEA</sequence>
<evidence type="ECO:0000259" key="2">
    <source>
        <dbReference type="Pfam" id="PF00171"/>
    </source>
</evidence>
<comment type="caution">
    <text evidence="3">The sequence shown here is derived from an EMBL/GenBank/DDBJ whole genome shotgun (WGS) entry which is preliminary data.</text>
</comment>
<keyword evidence="1" id="KW-0560">Oxidoreductase</keyword>